<reference evidence="1 2" key="2">
    <citation type="journal article" date="2017" name="Front. Plant Sci.">
        <title>Gene Classification and Mining of Molecular Markers Useful in Red Clover (Trifolium pratense) Breeding.</title>
        <authorList>
            <person name="Istvanek J."/>
            <person name="Dluhosova J."/>
            <person name="Dluhos P."/>
            <person name="Patkova L."/>
            <person name="Nedelnik J."/>
            <person name="Repkova J."/>
        </authorList>
    </citation>
    <scope>NUCLEOTIDE SEQUENCE [LARGE SCALE GENOMIC DNA]</scope>
    <source>
        <strain evidence="2">cv. Tatra</strain>
        <tissue evidence="1">Young leaves</tissue>
    </source>
</reference>
<evidence type="ECO:0000313" key="1">
    <source>
        <dbReference type="EMBL" id="PNX89154.1"/>
    </source>
</evidence>
<protein>
    <submittedName>
        <fullName evidence="1">Uncharacterized protein</fullName>
    </submittedName>
</protein>
<comment type="caution">
    <text evidence="1">The sequence shown here is derived from an EMBL/GenBank/DDBJ whole genome shotgun (WGS) entry which is preliminary data.</text>
</comment>
<proteinExistence type="predicted"/>
<sequence>VLTGCRVFEFEKSVLIVTLGKES</sequence>
<gene>
    <name evidence="1" type="ORF">L195_g045271</name>
</gene>
<reference evidence="1 2" key="1">
    <citation type="journal article" date="2014" name="Am. J. Bot.">
        <title>Genome assembly and annotation for red clover (Trifolium pratense; Fabaceae).</title>
        <authorList>
            <person name="Istvanek J."/>
            <person name="Jaros M."/>
            <person name="Krenek A."/>
            <person name="Repkova J."/>
        </authorList>
    </citation>
    <scope>NUCLEOTIDE SEQUENCE [LARGE SCALE GENOMIC DNA]</scope>
    <source>
        <strain evidence="2">cv. Tatra</strain>
        <tissue evidence="1">Young leaves</tissue>
    </source>
</reference>
<accession>A0A2K3MEE4</accession>
<dbReference type="EMBL" id="ASHM01058858">
    <property type="protein sequence ID" value="PNX89154.1"/>
    <property type="molecule type" value="Genomic_DNA"/>
</dbReference>
<organism evidence="1 2">
    <name type="scientific">Trifolium pratense</name>
    <name type="common">Red clover</name>
    <dbReference type="NCBI Taxonomy" id="57577"/>
    <lineage>
        <taxon>Eukaryota</taxon>
        <taxon>Viridiplantae</taxon>
        <taxon>Streptophyta</taxon>
        <taxon>Embryophyta</taxon>
        <taxon>Tracheophyta</taxon>
        <taxon>Spermatophyta</taxon>
        <taxon>Magnoliopsida</taxon>
        <taxon>eudicotyledons</taxon>
        <taxon>Gunneridae</taxon>
        <taxon>Pentapetalae</taxon>
        <taxon>rosids</taxon>
        <taxon>fabids</taxon>
        <taxon>Fabales</taxon>
        <taxon>Fabaceae</taxon>
        <taxon>Papilionoideae</taxon>
        <taxon>50 kb inversion clade</taxon>
        <taxon>NPAAA clade</taxon>
        <taxon>Hologalegina</taxon>
        <taxon>IRL clade</taxon>
        <taxon>Trifolieae</taxon>
        <taxon>Trifolium</taxon>
    </lineage>
</organism>
<evidence type="ECO:0000313" key="2">
    <source>
        <dbReference type="Proteomes" id="UP000236291"/>
    </source>
</evidence>
<dbReference type="Proteomes" id="UP000236291">
    <property type="component" value="Unassembled WGS sequence"/>
</dbReference>
<dbReference type="AlphaFoldDB" id="A0A2K3MEE4"/>
<name>A0A2K3MEE4_TRIPR</name>
<feature type="non-terminal residue" evidence="1">
    <location>
        <position position="1"/>
    </location>
</feature>